<protein>
    <submittedName>
        <fullName evidence="1">Uncharacterized protein</fullName>
    </submittedName>
</protein>
<dbReference type="EMBL" id="UYWW01000163">
    <property type="protein sequence ID" value="VDM07550.1"/>
    <property type="molecule type" value="Genomic_DNA"/>
</dbReference>
<dbReference type="EMBL" id="ADBV01000093">
    <property type="protein sequence ID" value="EJW88551.1"/>
    <property type="molecule type" value="Genomic_DNA"/>
</dbReference>
<proteinExistence type="predicted"/>
<organism evidence="1 3">
    <name type="scientific">Wuchereria bancrofti</name>
    <dbReference type="NCBI Taxonomy" id="6293"/>
    <lineage>
        <taxon>Eukaryota</taxon>
        <taxon>Metazoa</taxon>
        <taxon>Ecdysozoa</taxon>
        <taxon>Nematoda</taxon>
        <taxon>Chromadorea</taxon>
        <taxon>Rhabditida</taxon>
        <taxon>Spirurina</taxon>
        <taxon>Spiruromorpha</taxon>
        <taxon>Filarioidea</taxon>
        <taxon>Onchocercidae</taxon>
        <taxon>Wuchereria</taxon>
    </lineage>
</organism>
<evidence type="ECO:0000313" key="1">
    <source>
        <dbReference type="EMBL" id="EJW88551.1"/>
    </source>
</evidence>
<reference evidence="2 4" key="3">
    <citation type="submission" date="2018-11" db="EMBL/GenBank/DDBJ databases">
        <authorList>
            <consortium name="Pathogen Informatics"/>
        </authorList>
    </citation>
    <scope>NUCLEOTIDE SEQUENCE [LARGE SCALE GENOMIC DNA]</scope>
</reference>
<dbReference type="Proteomes" id="UP000004810">
    <property type="component" value="Unassembled WGS sequence"/>
</dbReference>
<reference evidence="1" key="2">
    <citation type="submission" date="2012-08" db="EMBL/GenBank/DDBJ databases">
        <title>The Genome Sequence of Wuchereria bancrofti.</title>
        <authorList>
            <consortium name="The Broad Institute Genome Sequencing Platform"/>
            <consortium name="Broad Institute Genome Sequencing Center for Infectious Disease"/>
            <person name="Nutman T.B."/>
            <person name="Fink D.L."/>
            <person name="Russ C."/>
            <person name="Young S."/>
            <person name="Zeng Q."/>
            <person name="Koehrsen M."/>
            <person name="Alvarado L."/>
            <person name="Berlin A."/>
            <person name="Borenstein D."/>
            <person name="Chapman S.B."/>
            <person name="Chen Z."/>
            <person name="Engels R."/>
            <person name="Freedman E."/>
            <person name="Gellesch M."/>
            <person name="Goldberg J."/>
            <person name="Griggs A."/>
            <person name="Gujja S."/>
            <person name="Heilman E.R."/>
            <person name="Heiman D."/>
            <person name="Hepburn T."/>
            <person name="Howarth C."/>
            <person name="Jen D."/>
            <person name="Larson L."/>
            <person name="Lewis B."/>
            <person name="Mehta T."/>
            <person name="Park D."/>
            <person name="Pearson M."/>
            <person name="Richards J."/>
            <person name="Roberts A."/>
            <person name="Saif S."/>
            <person name="Shea T."/>
            <person name="Shenoy N."/>
            <person name="Sisk P."/>
            <person name="Stolte C."/>
            <person name="Sykes S."/>
            <person name="Walk T."/>
            <person name="White J."/>
            <person name="Yandava C."/>
            <person name="Haas B."/>
            <person name="Henn M.R."/>
            <person name="Nusbaum C."/>
            <person name="Birren B."/>
        </authorList>
    </citation>
    <scope>NUCLEOTIDE SEQUENCE</scope>
</reference>
<dbReference type="InParanoid" id="J9F0Y8"/>
<gene>
    <name evidence="2" type="ORF">WBA_LOCUS936</name>
    <name evidence="1" type="ORF">WUBG_00541</name>
</gene>
<evidence type="ECO:0000313" key="2">
    <source>
        <dbReference type="EMBL" id="VDM07550.1"/>
    </source>
</evidence>
<accession>J9F0Y8</accession>
<reference evidence="3" key="1">
    <citation type="submission" date="2012-08" db="EMBL/GenBank/DDBJ databases">
        <title>The Genome Sequence of Wuchereria bancrofti.</title>
        <authorList>
            <person name="Nutman T.B."/>
            <person name="Fink D.L."/>
            <person name="Russ C."/>
            <person name="Young S."/>
            <person name="Zeng Q."/>
            <person name="Koehrsen M."/>
            <person name="Alvarado L."/>
            <person name="Berlin A."/>
            <person name="Chapman S.B."/>
            <person name="Chen Z."/>
            <person name="Freedman E."/>
            <person name="Gellesch M."/>
            <person name="Goldberg J."/>
            <person name="Griggs A."/>
            <person name="Gujja S."/>
            <person name="Heilman E.R."/>
            <person name="Heiman D."/>
            <person name="Hepburn T."/>
            <person name="Howarth C."/>
            <person name="Jen D."/>
            <person name="Larson L."/>
            <person name="Lewis B."/>
            <person name="Mehta T."/>
            <person name="Park D."/>
            <person name="Pearson M."/>
            <person name="Roberts A."/>
            <person name="Saif S."/>
            <person name="Shea T."/>
            <person name="Shenoy N."/>
            <person name="Sisk P."/>
            <person name="Stolte C."/>
            <person name="Sykes S."/>
            <person name="Walk T."/>
            <person name="White J."/>
            <person name="Yandava C."/>
            <person name="Haas B."/>
            <person name="Henn M.R."/>
            <person name="Nusbaum C."/>
            <person name="Birren B."/>
        </authorList>
    </citation>
    <scope>NUCLEOTIDE SEQUENCE [LARGE SCALE GENOMIC DNA]</scope>
    <source>
        <strain evidence="3">NA</strain>
    </source>
</reference>
<evidence type="ECO:0000313" key="3">
    <source>
        <dbReference type="Proteomes" id="UP000004810"/>
    </source>
</evidence>
<sequence>MGGKPLKNLFCCYQPKAENMGDELQPVSENYNIEQINSKQTTDLLETDERTVLINGKCTYKRNESPQPVEVTNMKLNDIKVSPFQILTYMN</sequence>
<dbReference type="Proteomes" id="UP000270924">
    <property type="component" value="Unassembled WGS sequence"/>
</dbReference>
<dbReference type="AlphaFoldDB" id="J9F0Y8"/>
<keyword evidence="4" id="KW-1185">Reference proteome</keyword>
<name>J9F0Y8_WUCBA</name>
<evidence type="ECO:0000313" key="4">
    <source>
        <dbReference type="Proteomes" id="UP000270924"/>
    </source>
</evidence>
<dbReference type="OMA" id="CCYQPKA"/>
<dbReference type="OrthoDB" id="5864110at2759"/>